<comment type="caution">
    <text evidence="2">The sequence shown here is derived from an EMBL/GenBank/DDBJ whole genome shotgun (WGS) entry which is preliminary data.</text>
</comment>
<name>A0A644WGW0_9ZZZZ</name>
<sequence>MTKKKILLLGATGMAGHVAYHYLKETNKYEIVDVVFRNKLTADSIVLDVTDKHATEELIKTVNPDIILNCIGILIKGSRQHPDNAIYINAYFPHLLERLSSEIDAKLIHISTDCVFSGKKGNYTEYDFKDADDVYGRSKALGEVENDRDLTIRTSIIGPELKQNGEGLFHWFMHQEGKVNGFTDAIWGGVTTLELAKAIDKAIDNNLTGLVHLSNGTGINKYDLLNLFKSIWIRNNIDINPFEGHAVDKSLQSSTKFNMNVPSYSAMLDEMKNWMDKYRDMYQNFYKY</sequence>
<dbReference type="InterPro" id="IPR036291">
    <property type="entry name" value="NAD(P)-bd_dom_sf"/>
</dbReference>
<reference evidence="2" key="1">
    <citation type="submission" date="2019-08" db="EMBL/GenBank/DDBJ databases">
        <authorList>
            <person name="Kucharzyk K."/>
            <person name="Murdoch R.W."/>
            <person name="Higgins S."/>
            <person name="Loffler F."/>
        </authorList>
    </citation>
    <scope>NUCLEOTIDE SEQUENCE</scope>
</reference>
<dbReference type="SUPFAM" id="SSF51735">
    <property type="entry name" value="NAD(P)-binding Rossmann-fold domains"/>
    <property type="match status" value="1"/>
</dbReference>
<gene>
    <name evidence="2" type="ORF">SDC9_49376</name>
</gene>
<feature type="domain" description="RmlD-like substrate binding" evidence="1">
    <location>
        <begin position="5"/>
        <end position="285"/>
    </location>
</feature>
<evidence type="ECO:0000259" key="1">
    <source>
        <dbReference type="Pfam" id="PF04321"/>
    </source>
</evidence>
<dbReference type="AlphaFoldDB" id="A0A644WGW0"/>
<organism evidence="2">
    <name type="scientific">bioreactor metagenome</name>
    <dbReference type="NCBI Taxonomy" id="1076179"/>
    <lineage>
        <taxon>unclassified sequences</taxon>
        <taxon>metagenomes</taxon>
        <taxon>ecological metagenomes</taxon>
    </lineage>
</organism>
<protein>
    <recommendedName>
        <fullName evidence="1">RmlD-like substrate binding domain-containing protein</fullName>
    </recommendedName>
</protein>
<dbReference type="PANTHER" id="PTHR10491">
    <property type="entry name" value="DTDP-4-DEHYDRORHAMNOSE REDUCTASE"/>
    <property type="match status" value="1"/>
</dbReference>
<accession>A0A644WGW0</accession>
<dbReference type="PANTHER" id="PTHR10491:SF4">
    <property type="entry name" value="METHIONINE ADENOSYLTRANSFERASE 2 SUBUNIT BETA"/>
    <property type="match status" value="1"/>
</dbReference>
<dbReference type="InterPro" id="IPR005913">
    <property type="entry name" value="dTDP_dehydrorham_reduct"/>
</dbReference>
<dbReference type="InterPro" id="IPR029903">
    <property type="entry name" value="RmlD-like-bd"/>
</dbReference>
<proteinExistence type="predicted"/>
<dbReference type="GO" id="GO:0008831">
    <property type="term" value="F:dTDP-4-dehydrorhamnose reductase activity"/>
    <property type="evidence" value="ECO:0007669"/>
    <property type="project" value="TreeGrafter"/>
</dbReference>
<dbReference type="Gene3D" id="3.40.50.720">
    <property type="entry name" value="NAD(P)-binding Rossmann-like Domain"/>
    <property type="match status" value="1"/>
</dbReference>
<dbReference type="GO" id="GO:0005829">
    <property type="term" value="C:cytosol"/>
    <property type="evidence" value="ECO:0007669"/>
    <property type="project" value="TreeGrafter"/>
</dbReference>
<dbReference type="CDD" id="cd05254">
    <property type="entry name" value="dTDP_HR_like_SDR_e"/>
    <property type="match status" value="1"/>
</dbReference>
<dbReference type="Pfam" id="PF04321">
    <property type="entry name" value="RmlD_sub_bind"/>
    <property type="match status" value="1"/>
</dbReference>
<dbReference type="EMBL" id="VSSQ01000925">
    <property type="protein sequence ID" value="MPM03116.1"/>
    <property type="molecule type" value="Genomic_DNA"/>
</dbReference>
<dbReference type="GO" id="GO:0019305">
    <property type="term" value="P:dTDP-rhamnose biosynthetic process"/>
    <property type="evidence" value="ECO:0007669"/>
    <property type="project" value="TreeGrafter"/>
</dbReference>
<evidence type="ECO:0000313" key="2">
    <source>
        <dbReference type="EMBL" id="MPM03116.1"/>
    </source>
</evidence>